<dbReference type="AlphaFoldDB" id="A0A4Y3VK99"/>
<name>A0A4Y3VK99_9ACTN</name>
<reference evidence="1 2" key="1">
    <citation type="submission" date="2019-06" db="EMBL/GenBank/DDBJ databases">
        <title>Whole genome shotgun sequence of Streptomyces spinoverrucosus NBRC 14228.</title>
        <authorList>
            <person name="Hosoyama A."/>
            <person name="Uohara A."/>
            <person name="Ohji S."/>
            <person name="Ichikawa N."/>
        </authorList>
    </citation>
    <scope>NUCLEOTIDE SEQUENCE [LARGE SCALE GENOMIC DNA]</scope>
    <source>
        <strain evidence="1 2">NBRC 14228</strain>
    </source>
</reference>
<organism evidence="1 2">
    <name type="scientific">Streptomyces spinoverrucosus</name>
    <dbReference type="NCBI Taxonomy" id="284043"/>
    <lineage>
        <taxon>Bacteria</taxon>
        <taxon>Bacillati</taxon>
        <taxon>Actinomycetota</taxon>
        <taxon>Actinomycetes</taxon>
        <taxon>Kitasatosporales</taxon>
        <taxon>Streptomycetaceae</taxon>
        <taxon>Streptomyces</taxon>
    </lineage>
</organism>
<protein>
    <submittedName>
        <fullName evidence="1">Uncharacterized protein</fullName>
    </submittedName>
</protein>
<evidence type="ECO:0000313" key="1">
    <source>
        <dbReference type="EMBL" id="GEC06963.1"/>
    </source>
</evidence>
<evidence type="ECO:0000313" key="2">
    <source>
        <dbReference type="Proteomes" id="UP000317881"/>
    </source>
</evidence>
<proteinExistence type="predicted"/>
<dbReference type="EMBL" id="BJND01000033">
    <property type="protein sequence ID" value="GEC06963.1"/>
    <property type="molecule type" value="Genomic_DNA"/>
</dbReference>
<sequence length="96" mass="10694">MPYAPSVPVRSRSRDISVLDTVEGTADRSLMTADRSPMTAEAVAVSVNIRRACTPARVPRFPQVSPRRAATRYRGVPFPHMILVAALEVPWYRRTS</sequence>
<keyword evidence="2" id="KW-1185">Reference proteome</keyword>
<comment type="caution">
    <text evidence="1">The sequence shown here is derived from an EMBL/GenBank/DDBJ whole genome shotgun (WGS) entry which is preliminary data.</text>
</comment>
<gene>
    <name evidence="1" type="ORF">SSP24_46180</name>
</gene>
<dbReference type="Proteomes" id="UP000317881">
    <property type="component" value="Unassembled WGS sequence"/>
</dbReference>
<accession>A0A4Y3VK99</accession>